<evidence type="ECO:0000313" key="1">
    <source>
        <dbReference type="EMBL" id="KYO36496.1"/>
    </source>
</evidence>
<accession>A0A151NI69</accession>
<gene>
    <name evidence="1" type="ORF">Y1Q_0024224</name>
</gene>
<dbReference type="EMBL" id="AKHW03002956">
    <property type="protein sequence ID" value="KYO36496.1"/>
    <property type="molecule type" value="Genomic_DNA"/>
</dbReference>
<sequence length="86" mass="9930">MSTQRPQSLLLQPVTPSECSLSLQPEQIRYCFSCWKCFSYPQNSLNLSERPQRSLVFFFSFSFPTLTFPMQGLSVGNDKEKKDLVN</sequence>
<comment type="caution">
    <text evidence="1">The sequence shown here is derived from an EMBL/GenBank/DDBJ whole genome shotgun (WGS) entry which is preliminary data.</text>
</comment>
<protein>
    <submittedName>
        <fullName evidence="1">Uncharacterized protein</fullName>
    </submittedName>
</protein>
<organism evidence="1 2">
    <name type="scientific">Alligator mississippiensis</name>
    <name type="common">American alligator</name>
    <dbReference type="NCBI Taxonomy" id="8496"/>
    <lineage>
        <taxon>Eukaryota</taxon>
        <taxon>Metazoa</taxon>
        <taxon>Chordata</taxon>
        <taxon>Craniata</taxon>
        <taxon>Vertebrata</taxon>
        <taxon>Euteleostomi</taxon>
        <taxon>Archelosauria</taxon>
        <taxon>Archosauria</taxon>
        <taxon>Crocodylia</taxon>
        <taxon>Alligatoridae</taxon>
        <taxon>Alligatorinae</taxon>
        <taxon>Alligator</taxon>
    </lineage>
</organism>
<name>A0A151NI69_ALLMI</name>
<evidence type="ECO:0000313" key="2">
    <source>
        <dbReference type="Proteomes" id="UP000050525"/>
    </source>
</evidence>
<dbReference type="Proteomes" id="UP000050525">
    <property type="component" value="Unassembled WGS sequence"/>
</dbReference>
<reference evidence="1 2" key="1">
    <citation type="journal article" date="2012" name="Genome Biol.">
        <title>Sequencing three crocodilian genomes to illuminate the evolution of archosaurs and amniotes.</title>
        <authorList>
            <person name="St John J.A."/>
            <person name="Braun E.L."/>
            <person name="Isberg S.R."/>
            <person name="Miles L.G."/>
            <person name="Chong A.Y."/>
            <person name="Gongora J."/>
            <person name="Dalzell P."/>
            <person name="Moran C."/>
            <person name="Bed'hom B."/>
            <person name="Abzhanov A."/>
            <person name="Burgess S.C."/>
            <person name="Cooksey A.M."/>
            <person name="Castoe T.A."/>
            <person name="Crawford N.G."/>
            <person name="Densmore L.D."/>
            <person name="Drew J.C."/>
            <person name="Edwards S.V."/>
            <person name="Faircloth B.C."/>
            <person name="Fujita M.K."/>
            <person name="Greenwold M.J."/>
            <person name="Hoffmann F.G."/>
            <person name="Howard J.M."/>
            <person name="Iguchi T."/>
            <person name="Janes D.E."/>
            <person name="Khan S.Y."/>
            <person name="Kohno S."/>
            <person name="de Koning A.J."/>
            <person name="Lance S.L."/>
            <person name="McCarthy F.M."/>
            <person name="McCormack J.E."/>
            <person name="Merchant M.E."/>
            <person name="Peterson D.G."/>
            <person name="Pollock D.D."/>
            <person name="Pourmand N."/>
            <person name="Raney B.J."/>
            <person name="Roessler K.A."/>
            <person name="Sanford J.R."/>
            <person name="Sawyer R.H."/>
            <person name="Schmidt C.J."/>
            <person name="Triplett E.W."/>
            <person name="Tuberville T.D."/>
            <person name="Venegas-Anaya M."/>
            <person name="Howard J.T."/>
            <person name="Jarvis E.D."/>
            <person name="Guillette L.J.Jr."/>
            <person name="Glenn T.C."/>
            <person name="Green R.E."/>
            <person name="Ray D.A."/>
        </authorList>
    </citation>
    <scope>NUCLEOTIDE SEQUENCE [LARGE SCALE GENOMIC DNA]</scope>
    <source>
        <strain evidence="1">KSC_2009_1</strain>
    </source>
</reference>
<proteinExistence type="predicted"/>
<dbReference type="AlphaFoldDB" id="A0A151NI69"/>
<keyword evidence="2" id="KW-1185">Reference proteome</keyword>